<dbReference type="PANTHER" id="PTHR23080">
    <property type="entry name" value="THAP DOMAIN PROTEIN"/>
    <property type="match status" value="1"/>
</dbReference>
<evidence type="ECO:0000259" key="7">
    <source>
        <dbReference type="PROSITE" id="PS50950"/>
    </source>
</evidence>
<evidence type="ECO:0000256" key="4">
    <source>
        <dbReference type="ARBA" id="ARBA00022833"/>
    </source>
</evidence>
<dbReference type="GO" id="GO:0008270">
    <property type="term" value="F:zinc ion binding"/>
    <property type="evidence" value="ECO:0007669"/>
    <property type="project" value="UniProtKB-KW"/>
</dbReference>
<dbReference type="KEGG" id="lak:106159689"/>
<sequence length="459" mass="51790">MPQYCCVPECKSRQGGHNFPKDSGLRLKWRVAINRVCSKTKRLWNPGRYSVVCAKHFTPSDYRETLTGNYRCLKSTAVPTIFNFVEKANNADPSVTARAERAQKRSELLLENVPVPDIGNEEVIVTEPGEISDAVEAEEIVKAEEPVQAGVQCSILTDAGSKYSVQQFVDNPDAIMYYTGFENYEHFTFFLKVLGPAAYSLNYESKSLSVEDHLFLTLIKLRLAKDDKDLGFLFKVSSSTVSKIVNTWVVFMYYQLSEIDFWPDKQTVQEHMPTDFKAKFPKTRVILDATEIPIHKPDNVADQSATFSTYKNRNTLKAVVGCSPRGVCTYVSEAYGGSTSDRQIIERSSLLQDKTLFCPGDSIMADRGIMVQDLFAGRDVHVNTPSMLKGKSQLEPDTVIRDRRVASKRIHVERLIGLGKTYKILKRELHSKKVPLGGMIIKVCFLMSNFRRSIVSKYA</sequence>
<dbReference type="SUPFAM" id="SSF57716">
    <property type="entry name" value="Glucocorticoid receptor-like (DNA-binding domain)"/>
    <property type="match status" value="1"/>
</dbReference>
<keyword evidence="2" id="KW-0479">Metal-binding</keyword>
<dbReference type="GO" id="GO:0003677">
    <property type="term" value="F:DNA binding"/>
    <property type="evidence" value="ECO:0007669"/>
    <property type="project" value="UniProtKB-UniRule"/>
</dbReference>
<dbReference type="Proteomes" id="UP000085678">
    <property type="component" value="Unplaced"/>
</dbReference>
<name>A0A1S3HZS9_LINAN</name>
<evidence type="ECO:0000256" key="2">
    <source>
        <dbReference type="ARBA" id="ARBA00022723"/>
    </source>
</evidence>
<dbReference type="GeneID" id="106159689"/>
<dbReference type="InterPro" id="IPR027805">
    <property type="entry name" value="Transposase_HTH_dom"/>
</dbReference>
<organism evidence="8 9">
    <name type="scientific">Lingula anatina</name>
    <name type="common">Brachiopod</name>
    <name type="synonym">Lingula unguis</name>
    <dbReference type="NCBI Taxonomy" id="7574"/>
    <lineage>
        <taxon>Eukaryota</taxon>
        <taxon>Metazoa</taxon>
        <taxon>Spiralia</taxon>
        <taxon>Lophotrochozoa</taxon>
        <taxon>Brachiopoda</taxon>
        <taxon>Linguliformea</taxon>
        <taxon>Lingulata</taxon>
        <taxon>Lingulida</taxon>
        <taxon>Linguloidea</taxon>
        <taxon>Lingulidae</taxon>
        <taxon>Lingula</taxon>
    </lineage>
</organism>
<dbReference type="AlphaFoldDB" id="A0A1S3HZS9"/>
<keyword evidence="8" id="KW-1185">Reference proteome</keyword>
<gene>
    <name evidence="9" type="primary">LOC106159689</name>
</gene>
<dbReference type="SMART" id="SM00980">
    <property type="entry name" value="THAP"/>
    <property type="match status" value="1"/>
</dbReference>
<dbReference type="Pfam" id="PF05485">
    <property type="entry name" value="THAP"/>
    <property type="match status" value="1"/>
</dbReference>
<dbReference type="RefSeq" id="XP_013391522.1">
    <property type="nucleotide sequence ID" value="XM_013536068.1"/>
</dbReference>
<evidence type="ECO:0000256" key="5">
    <source>
        <dbReference type="ARBA" id="ARBA00023125"/>
    </source>
</evidence>
<accession>A0A1S3HZS9</accession>
<dbReference type="PROSITE" id="PS50950">
    <property type="entry name" value="ZF_THAP"/>
    <property type="match status" value="1"/>
</dbReference>
<dbReference type="Pfam" id="PF13359">
    <property type="entry name" value="DDE_Tnp_4"/>
    <property type="match status" value="1"/>
</dbReference>
<dbReference type="SMART" id="SM00692">
    <property type="entry name" value="DM3"/>
    <property type="match status" value="1"/>
</dbReference>
<dbReference type="Pfam" id="PF13613">
    <property type="entry name" value="HTH_Tnp_4"/>
    <property type="match status" value="1"/>
</dbReference>
<keyword evidence="4" id="KW-0862">Zinc</keyword>
<evidence type="ECO:0000313" key="8">
    <source>
        <dbReference type="Proteomes" id="UP000085678"/>
    </source>
</evidence>
<feature type="domain" description="THAP-type" evidence="7">
    <location>
        <begin position="1"/>
        <end position="82"/>
    </location>
</feature>
<proteinExistence type="predicted"/>
<evidence type="ECO:0000256" key="3">
    <source>
        <dbReference type="ARBA" id="ARBA00022771"/>
    </source>
</evidence>
<dbReference type="PANTHER" id="PTHR23080:SF143">
    <property type="entry name" value="SI:DKEY-56D12.4"/>
    <property type="match status" value="1"/>
</dbReference>
<comment type="cofactor">
    <cofactor evidence="1">
        <name>a divalent metal cation</name>
        <dbReference type="ChEBI" id="CHEBI:60240"/>
    </cofactor>
</comment>
<keyword evidence="5 6" id="KW-0238">DNA-binding</keyword>
<protein>
    <submittedName>
        <fullName evidence="9">Uncharacterized protein LOC106159689</fullName>
    </submittedName>
</protein>
<evidence type="ECO:0000256" key="1">
    <source>
        <dbReference type="ARBA" id="ARBA00001968"/>
    </source>
</evidence>
<dbReference type="InParanoid" id="A0A1S3HZS9"/>
<dbReference type="InterPro" id="IPR006612">
    <property type="entry name" value="THAP_Znf"/>
</dbReference>
<dbReference type="InterPro" id="IPR027806">
    <property type="entry name" value="HARBI1_dom"/>
</dbReference>
<keyword evidence="3 6" id="KW-0863">Zinc-finger</keyword>
<evidence type="ECO:0000313" key="9">
    <source>
        <dbReference type="RefSeq" id="XP_013391522.1"/>
    </source>
</evidence>
<dbReference type="OrthoDB" id="6272738at2759"/>
<reference evidence="9" key="1">
    <citation type="submission" date="2025-08" db="UniProtKB">
        <authorList>
            <consortium name="RefSeq"/>
        </authorList>
    </citation>
    <scope>IDENTIFICATION</scope>
    <source>
        <tissue evidence="9">Gonads</tissue>
    </source>
</reference>
<evidence type="ECO:0000256" key="6">
    <source>
        <dbReference type="PROSITE-ProRule" id="PRU00309"/>
    </source>
</evidence>